<dbReference type="SMART" id="SM00184">
    <property type="entry name" value="RING"/>
    <property type="match status" value="1"/>
</dbReference>
<feature type="domain" description="Helicase C-terminal" evidence="20">
    <location>
        <begin position="1113"/>
        <end position="1285"/>
    </location>
</feature>
<dbReference type="FunFam" id="3.40.50.10810:FF:000071">
    <property type="entry name" value="SNF2 domain-containing protein / helicase domain-containing protein / zinc finger protein-like protein"/>
    <property type="match status" value="1"/>
</dbReference>
<dbReference type="EMBL" id="OX459118">
    <property type="protein sequence ID" value="CAI9087532.1"/>
    <property type="molecule type" value="Genomic_DNA"/>
</dbReference>
<evidence type="ECO:0000256" key="7">
    <source>
        <dbReference type="ARBA" id="ARBA00022806"/>
    </source>
</evidence>
<evidence type="ECO:0000259" key="18">
    <source>
        <dbReference type="PROSITE" id="PS50089"/>
    </source>
</evidence>
<dbReference type="InterPro" id="IPR001841">
    <property type="entry name" value="Znf_RING"/>
</dbReference>
<dbReference type="Gene3D" id="3.40.50.10810">
    <property type="entry name" value="Tandem AAA-ATPase domain"/>
    <property type="match status" value="3"/>
</dbReference>
<evidence type="ECO:0000256" key="17">
    <source>
        <dbReference type="SAM" id="MobiDB-lite"/>
    </source>
</evidence>
<feature type="region of interest" description="Disordered" evidence="17">
    <location>
        <begin position="1089"/>
        <end position="1127"/>
    </location>
</feature>
<dbReference type="PROSITE" id="PS00518">
    <property type="entry name" value="ZF_RING_1"/>
    <property type="match status" value="1"/>
</dbReference>
<organism evidence="21 22">
    <name type="scientific">Oldenlandia corymbosa var. corymbosa</name>
    <dbReference type="NCBI Taxonomy" id="529605"/>
    <lineage>
        <taxon>Eukaryota</taxon>
        <taxon>Viridiplantae</taxon>
        <taxon>Streptophyta</taxon>
        <taxon>Embryophyta</taxon>
        <taxon>Tracheophyta</taxon>
        <taxon>Spermatophyta</taxon>
        <taxon>Magnoliopsida</taxon>
        <taxon>eudicotyledons</taxon>
        <taxon>Gunneridae</taxon>
        <taxon>Pentapetalae</taxon>
        <taxon>asterids</taxon>
        <taxon>lamiids</taxon>
        <taxon>Gentianales</taxon>
        <taxon>Rubiaceae</taxon>
        <taxon>Rubioideae</taxon>
        <taxon>Spermacoceae</taxon>
        <taxon>Hedyotis-Oldenlandia complex</taxon>
        <taxon>Oldenlandia</taxon>
    </lineage>
</organism>
<evidence type="ECO:0000256" key="3">
    <source>
        <dbReference type="ARBA" id="ARBA00022723"/>
    </source>
</evidence>
<dbReference type="GO" id="GO:0005524">
    <property type="term" value="F:ATP binding"/>
    <property type="evidence" value="ECO:0007669"/>
    <property type="project" value="UniProtKB-KW"/>
</dbReference>
<keyword evidence="8" id="KW-0862">Zinc</keyword>
<evidence type="ECO:0000256" key="16">
    <source>
        <dbReference type="PROSITE-ProRule" id="PRU00175"/>
    </source>
</evidence>
<feature type="region of interest" description="Disordered" evidence="17">
    <location>
        <begin position="715"/>
        <end position="755"/>
    </location>
</feature>
<dbReference type="SMART" id="SM00490">
    <property type="entry name" value="HELICc"/>
    <property type="match status" value="1"/>
</dbReference>
<keyword evidence="11" id="KW-0805">Transcription regulation</keyword>
<evidence type="ECO:0000256" key="5">
    <source>
        <dbReference type="ARBA" id="ARBA00022771"/>
    </source>
</evidence>
<evidence type="ECO:0000259" key="20">
    <source>
        <dbReference type="PROSITE" id="PS51194"/>
    </source>
</evidence>
<dbReference type="Pfam" id="PF00271">
    <property type="entry name" value="Helicase_C"/>
    <property type="match status" value="1"/>
</dbReference>
<evidence type="ECO:0000313" key="22">
    <source>
        <dbReference type="Proteomes" id="UP001161247"/>
    </source>
</evidence>
<dbReference type="CDD" id="cd18008">
    <property type="entry name" value="DEXDc_SHPRH-like"/>
    <property type="match status" value="1"/>
</dbReference>
<feature type="region of interest" description="Disordered" evidence="17">
    <location>
        <begin position="1"/>
        <end position="24"/>
    </location>
</feature>
<dbReference type="InterPro" id="IPR038718">
    <property type="entry name" value="SNF2-like_sf"/>
</dbReference>
<dbReference type="Pfam" id="PF00176">
    <property type="entry name" value="SNF2-rel_dom"/>
    <property type="match status" value="1"/>
</dbReference>
<dbReference type="SUPFAM" id="SSF57850">
    <property type="entry name" value="RING/U-box"/>
    <property type="match status" value="1"/>
</dbReference>
<keyword evidence="15" id="KW-0539">Nucleus</keyword>
<evidence type="ECO:0000256" key="1">
    <source>
        <dbReference type="ARBA" id="ARBA00004123"/>
    </source>
</evidence>
<dbReference type="PANTHER" id="PTHR45626:SF16">
    <property type="entry name" value="ATP-DEPENDENT HELICASE ULS1"/>
    <property type="match status" value="1"/>
</dbReference>
<dbReference type="Gene3D" id="3.40.50.300">
    <property type="entry name" value="P-loop containing nucleotide triphosphate hydrolases"/>
    <property type="match status" value="1"/>
</dbReference>
<proteinExistence type="inferred from homology"/>
<dbReference type="GO" id="GO:0004386">
    <property type="term" value="F:helicase activity"/>
    <property type="evidence" value="ECO:0007669"/>
    <property type="project" value="UniProtKB-KW"/>
</dbReference>
<keyword evidence="6" id="KW-0378">Hydrolase</keyword>
<dbReference type="InterPro" id="IPR050628">
    <property type="entry name" value="SNF2_RAD54_helicase_TF"/>
</dbReference>
<dbReference type="CDD" id="cd18793">
    <property type="entry name" value="SF2_C_SNF"/>
    <property type="match status" value="1"/>
</dbReference>
<keyword evidence="12" id="KW-0238">DNA-binding</keyword>
<dbReference type="SUPFAM" id="SSF52540">
    <property type="entry name" value="P-loop containing nucleoside triphosphate hydrolases"/>
    <property type="match status" value="2"/>
</dbReference>
<evidence type="ECO:0000256" key="12">
    <source>
        <dbReference type="ARBA" id="ARBA00023125"/>
    </source>
</evidence>
<evidence type="ECO:0000256" key="6">
    <source>
        <dbReference type="ARBA" id="ARBA00022801"/>
    </source>
</evidence>
<keyword evidence="5 16" id="KW-0863">Zinc-finger</keyword>
<evidence type="ECO:0000256" key="9">
    <source>
        <dbReference type="ARBA" id="ARBA00022840"/>
    </source>
</evidence>
<feature type="region of interest" description="Disordered" evidence="17">
    <location>
        <begin position="588"/>
        <end position="650"/>
    </location>
</feature>
<evidence type="ECO:0000313" key="21">
    <source>
        <dbReference type="EMBL" id="CAI9087532.1"/>
    </source>
</evidence>
<dbReference type="PROSITE" id="PS50089">
    <property type="entry name" value="ZF_RING_2"/>
    <property type="match status" value="1"/>
</dbReference>
<keyword evidence="14" id="KW-0804">Transcription</keyword>
<comment type="similarity">
    <text evidence="2">Belongs to the SNF2/RAD54 helicase family. RAD16 subfamily.</text>
</comment>
<dbReference type="GO" id="GO:0006281">
    <property type="term" value="P:DNA repair"/>
    <property type="evidence" value="ECO:0007669"/>
    <property type="project" value="TreeGrafter"/>
</dbReference>
<protein>
    <submittedName>
        <fullName evidence="21">OLC1v1021621C3</fullName>
    </submittedName>
</protein>
<comment type="subcellular location">
    <subcellularLocation>
        <location evidence="1">Nucleus</location>
    </subcellularLocation>
</comment>
<dbReference type="Gene3D" id="3.30.40.10">
    <property type="entry name" value="Zinc/RING finger domain, C3HC4 (zinc finger)"/>
    <property type="match status" value="1"/>
</dbReference>
<feature type="domain" description="Helicase ATP-binding" evidence="19">
    <location>
        <begin position="553"/>
        <end position="827"/>
    </location>
</feature>
<dbReference type="PANTHER" id="PTHR45626">
    <property type="entry name" value="TRANSCRIPTION TERMINATION FACTOR 2-RELATED"/>
    <property type="match status" value="1"/>
</dbReference>
<dbReference type="InterPro" id="IPR013083">
    <property type="entry name" value="Znf_RING/FYVE/PHD"/>
</dbReference>
<dbReference type="GO" id="GO:0080188">
    <property type="term" value="P:gene silencing by siRNA-directed DNA methylation"/>
    <property type="evidence" value="ECO:0007669"/>
    <property type="project" value="UniProtKB-ARBA"/>
</dbReference>
<dbReference type="InterPro" id="IPR001650">
    <property type="entry name" value="Helicase_C-like"/>
</dbReference>
<evidence type="ECO:0000256" key="11">
    <source>
        <dbReference type="ARBA" id="ARBA00023015"/>
    </source>
</evidence>
<dbReference type="PROSITE" id="PS51194">
    <property type="entry name" value="HELICASE_CTER"/>
    <property type="match status" value="1"/>
</dbReference>
<dbReference type="Pfam" id="PF00097">
    <property type="entry name" value="zf-C3HC4"/>
    <property type="match status" value="1"/>
</dbReference>
<evidence type="ECO:0000256" key="13">
    <source>
        <dbReference type="ARBA" id="ARBA00023158"/>
    </source>
</evidence>
<reference evidence="21" key="1">
    <citation type="submission" date="2023-03" db="EMBL/GenBank/DDBJ databases">
        <authorList>
            <person name="Julca I."/>
        </authorList>
    </citation>
    <scope>NUCLEOTIDE SEQUENCE</scope>
</reference>
<sequence length="1289" mass="141936">MLMPDDRSNILSSDEGFPYDEVDDHGNELSIDLGALLDLLEESAEPSQARPEDLSTNLMQGLSASECAETSVAFEDAKLESKWPLASPVHSSSGSLIDWISVQDGHLGVDKDTVSGNASSSSIHDIKYIKHEIPDRGQTFCFPAGIYNYHSADISEKQFENENSSRALQAAPKVEEYSGLEIGLSNDRFPGYGYPSSPGVSDMVDPSSSSASDQFNSFNFDLYSMADDTRKMTSAKEEMEMSYDVSTEDLADQGLSHPFLGGDHDSVNYRVPTFSNGNFLMKQETHLSHKQEENLTHNDAMDIKFFGDVAGQSPGVSSSSSVTLGLCRKSEVLAVENMCKLPEYKRPRLSLDDYDETASGVGMWNIRPLAVSVTNTSNQQINCTNLNGVGGPVLNRVGGPVLNPISAPVLNPIGSPVLNPIGAPILPMFNGSHIANMNGQNMWSDSYIQNCDSDDDGDLCVLEEISGPPQLKIFSPLINGKSPIASRSAVICSSLQATSVGQIKHKANGENRIFQAVLQDLYQQQSEDSPPEGLMAVPLLKHQRIALSWMVRKENAVSCSGGILADDQGLGKTVSTIALILKERSPTSLELNRKENEPETLNLDDDDDDDNNDSLSKVGCLNQGDESAQVDGHVGGRSTSPQSKRRPAAGTLIVCPTSVLRQWSEELQNKVTSKANLSVLLYHGSNRTKDPHELAKYDVVLTTYAIVSMEVAKRPTVDEDDDDAKGTSDFPVELSSFKNRKYPPHSSKKSSKSKKKVEVDLQDIRPLAGVGWFRVILDEAQSIKNHRTQVARACWALRAKRRWCLSGTPMQNAVDDLYSYFRFLKFDPYSGYKSFCSDIKAPIQRSPVTGYKRLQAVLKTIMLRRTKGSLIDGEPIINLPPKTIKLHKVDFSPEEREFYQTLESDSRAQYAEYAAAGTVQKNYVNILLMLLRLRQACDHPLLVKGFGSNSKSISSIETVKKIPPEKQLHLLQRYEASLSICRICRDPPEDSVITSCGHIFCNQCISEHLSGDDTHCPAANCKTHLKGVAVFSVAALRCSLSDQPAPDCPHPKQEQMSELLCPGSAYDSSKIRAALEVLQSLNKQHDYSRTSSPSFVDVRTPTAEDASGRHSMGVNESGCDVENKGRGEPSRCSVGEKAIVFSQWTRMLDLLEECLKDSGIQYRRLDGTMSVVARDKAVKDFNTRPEVSVMIMSLKAASLGLNMVAACYVLLLDLWWNPTTEDQAIDRAHRIGQTRPVTVLRLTVKDTVEDRILALQQKKREMVSSAFGEDDSGSRNTRLTVEDLNYLFS</sequence>
<dbReference type="Proteomes" id="UP001161247">
    <property type="component" value="Chromosome 1"/>
</dbReference>
<evidence type="ECO:0000256" key="10">
    <source>
        <dbReference type="ARBA" id="ARBA00022853"/>
    </source>
</evidence>
<dbReference type="SMART" id="SM00487">
    <property type="entry name" value="DEXDc"/>
    <property type="match status" value="1"/>
</dbReference>
<dbReference type="InterPro" id="IPR014001">
    <property type="entry name" value="Helicase_ATP-bd"/>
</dbReference>
<evidence type="ECO:0000256" key="14">
    <source>
        <dbReference type="ARBA" id="ARBA00023163"/>
    </source>
</evidence>
<keyword evidence="4" id="KW-0547">Nucleotide-binding</keyword>
<evidence type="ECO:0000256" key="15">
    <source>
        <dbReference type="ARBA" id="ARBA00023242"/>
    </source>
</evidence>
<dbReference type="InterPro" id="IPR000330">
    <property type="entry name" value="SNF2_N"/>
</dbReference>
<feature type="compositionally biased region" description="Basic and acidic residues" evidence="17">
    <location>
        <begin position="588"/>
        <end position="597"/>
    </location>
</feature>
<keyword evidence="10" id="KW-0156">Chromatin regulator</keyword>
<dbReference type="InterPro" id="IPR017907">
    <property type="entry name" value="Znf_RING_CS"/>
</dbReference>
<dbReference type="InterPro" id="IPR018957">
    <property type="entry name" value="Znf_C3HC4_RING-type"/>
</dbReference>
<dbReference type="GO" id="GO:0008094">
    <property type="term" value="F:ATP-dependent activity, acting on DNA"/>
    <property type="evidence" value="ECO:0007669"/>
    <property type="project" value="TreeGrafter"/>
</dbReference>
<keyword evidence="22" id="KW-1185">Reference proteome</keyword>
<evidence type="ECO:0000256" key="2">
    <source>
        <dbReference type="ARBA" id="ARBA00008438"/>
    </source>
</evidence>
<feature type="domain" description="RING-type" evidence="18">
    <location>
        <begin position="981"/>
        <end position="1020"/>
    </location>
</feature>
<evidence type="ECO:0000259" key="19">
    <source>
        <dbReference type="PROSITE" id="PS51192"/>
    </source>
</evidence>
<dbReference type="GO" id="GO:0005634">
    <property type="term" value="C:nucleus"/>
    <property type="evidence" value="ECO:0007669"/>
    <property type="project" value="UniProtKB-SubCell"/>
</dbReference>
<dbReference type="GO" id="GO:0008270">
    <property type="term" value="F:zinc ion binding"/>
    <property type="evidence" value="ECO:0007669"/>
    <property type="project" value="UniProtKB-KW"/>
</dbReference>
<feature type="compositionally biased region" description="Acidic residues" evidence="17">
    <location>
        <begin position="602"/>
        <end position="612"/>
    </location>
</feature>
<keyword evidence="9" id="KW-0067">ATP-binding</keyword>
<dbReference type="GO" id="GO:0016787">
    <property type="term" value="F:hydrolase activity"/>
    <property type="evidence" value="ECO:0007669"/>
    <property type="project" value="UniProtKB-KW"/>
</dbReference>
<dbReference type="GO" id="GO:0003677">
    <property type="term" value="F:DNA binding"/>
    <property type="evidence" value="ECO:0007669"/>
    <property type="project" value="UniProtKB-KW"/>
</dbReference>
<feature type="compositionally biased region" description="Basic residues" evidence="17">
    <location>
        <begin position="738"/>
        <end position="755"/>
    </location>
</feature>
<gene>
    <name evidence="21" type="ORF">OLC1_LOCUS338</name>
</gene>
<dbReference type="InterPro" id="IPR049730">
    <property type="entry name" value="SNF2/RAD54-like_C"/>
</dbReference>
<name>A0AAV1BWN4_OLDCO</name>
<accession>A0AAV1BWN4</accession>
<keyword evidence="3" id="KW-0479">Metal-binding</keyword>
<dbReference type="PROSITE" id="PS51192">
    <property type="entry name" value="HELICASE_ATP_BIND_1"/>
    <property type="match status" value="1"/>
</dbReference>
<keyword evidence="7" id="KW-0347">Helicase</keyword>
<keyword evidence="13" id="KW-0943">RNA-mediated gene silencing</keyword>
<evidence type="ECO:0000256" key="4">
    <source>
        <dbReference type="ARBA" id="ARBA00022741"/>
    </source>
</evidence>
<dbReference type="FunFam" id="3.40.50.10810:FF:000068">
    <property type="entry name" value="SNF2 domain-containing protein / helicase domain-containing protein / zinc finger protein-like protein"/>
    <property type="match status" value="1"/>
</dbReference>
<dbReference type="InterPro" id="IPR027417">
    <property type="entry name" value="P-loop_NTPase"/>
</dbReference>
<evidence type="ECO:0000256" key="8">
    <source>
        <dbReference type="ARBA" id="ARBA00022833"/>
    </source>
</evidence>